<keyword evidence="1" id="KW-1133">Transmembrane helix</keyword>
<reference evidence="2 3" key="2">
    <citation type="submission" date="2018-11" db="EMBL/GenBank/DDBJ databases">
        <authorList>
            <consortium name="Pathogen Informatics"/>
        </authorList>
    </citation>
    <scope>NUCLEOTIDE SEQUENCE [LARGE SCALE GENOMIC DNA]</scope>
</reference>
<proteinExistence type="predicted"/>
<gene>
    <name evidence="2" type="ORF">NBR_LOCUS4098</name>
</gene>
<evidence type="ECO:0000313" key="3">
    <source>
        <dbReference type="Proteomes" id="UP000271162"/>
    </source>
</evidence>
<name>A0A0N4XNJ5_NIPBR</name>
<dbReference type="WBParaSite" id="NBR_0000409701-mRNA-1">
    <property type="protein sequence ID" value="NBR_0000409701-mRNA-1"/>
    <property type="gene ID" value="NBR_0000409701"/>
</dbReference>
<feature type="transmembrane region" description="Helical" evidence="1">
    <location>
        <begin position="14"/>
        <end position="35"/>
    </location>
</feature>
<keyword evidence="1" id="KW-0472">Membrane</keyword>
<protein>
    <submittedName>
        <fullName evidence="4">Cytochrome C oxidase subunit II</fullName>
    </submittedName>
</protein>
<sequence>MNSSEFPYENESRLVAIIAVGTVFAIVTFVGNLMVGVNIHL</sequence>
<dbReference type="AlphaFoldDB" id="A0A0N4XNJ5"/>
<keyword evidence="3" id="KW-1185">Reference proteome</keyword>
<dbReference type="EMBL" id="UYSL01007052">
    <property type="protein sequence ID" value="VDL67687.1"/>
    <property type="molecule type" value="Genomic_DNA"/>
</dbReference>
<evidence type="ECO:0000256" key="1">
    <source>
        <dbReference type="SAM" id="Phobius"/>
    </source>
</evidence>
<reference evidence="4" key="1">
    <citation type="submission" date="2017-02" db="UniProtKB">
        <authorList>
            <consortium name="WormBaseParasite"/>
        </authorList>
    </citation>
    <scope>IDENTIFICATION</scope>
</reference>
<organism evidence="4">
    <name type="scientific">Nippostrongylus brasiliensis</name>
    <name type="common">Rat hookworm</name>
    <dbReference type="NCBI Taxonomy" id="27835"/>
    <lineage>
        <taxon>Eukaryota</taxon>
        <taxon>Metazoa</taxon>
        <taxon>Ecdysozoa</taxon>
        <taxon>Nematoda</taxon>
        <taxon>Chromadorea</taxon>
        <taxon>Rhabditida</taxon>
        <taxon>Rhabditina</taxon>
        <taxon>Rhabditomorpha</taxon>
        <taxon>Strongyloidea</taxon>
        <taxon>Heligmosomidae</taxon>
        <taxon>Nippostrongylus</taxon>
    </lineage>
</organism>
<evidence type="ECO:0000313" key="2">
    <source>
        <dbReference type="EMBL" id="VDL67687.1"/>
    </source>
</evidence>
<accession>A0A0N4XNJ5</accession>
<keyword evidence="1" id="KW-0812">Transmembrane</keyword>
<dbReference type="Proteomes" id="UP000271162">
    <property type="component" value="Unassembled WGS sequence"/>
</dbReference>
<evidence type="ECO:0000313" key="4">
    <source>
        <dbReference type="WBParaSite" id="NBR_0000409701-mRNA-1"/>
    </source>
</evidence>